<evidence type="ECO:0000256" key="1">
    <source>
        <dbReference type="SAM" id="Phobius"/>
    </source>
</evidence>
<feature type="transmembrane region" description="Helical" evidence="1">
    <location>
        <begin position="132"/>
        <end position="154"/>
    </location>
</feature>
<proteinExistence type="predicted"/>
<dbReference type="EMBL" id="CP023777">
    <property type="protein sequence ID" value="ATL47401.1"/>
    <property type="molecule type" value="Genomic_DNA"/>
</dbReference>
<keyword evidence="3" id="KW-1185">Reference proteome</keyword>
<evidence type="ECO:0008006" key="4">
    <source>
        <dbReference type="Google" id="ProtNLM"/>
    </source>
</evidence>
<feature type="transmembrane region" description="Helical" evidence="1">
    <location>
        <begin position="101"/>
        <end position="120"/>
    </location>
</feature>
<keyword evidence="1" id="KW-0472">Membrane</keyword>
<gene>
    <name evidence="2" type="ORF">COR50_09585</name>
</gene>
<dbReference type="KEGG" id="cbae:COR50_09585"/>
<dbReference type="OrthoDB" id="7564746at2"/>
<feature type="transmembrane region" description="Helical" evidence="1">
    <location>
        <begin position="73"/>
        <end position="94"/>
    </location>
</feature>
<feature type="transmembrane region" description="Helical" evidence="1">
    <location>
        <begin position="12"/>
        <end position="37"/>
    </location>
</feature>
<dbReference type="AlphaFoldDB" id="A0A291QU09"/>
<organism evidence="2 3">
    <name type="scientific">Chitinophaga caeni</name>
    <dbReference type="NCBI Taxonomy" id="2029983"/>
    <lineage>
        <taxon>Bacteria</taxon>
        <taxon>Pseudomonadati</taxon>
        <taxon>Bacteroidota</taxon>
        <taxon>Chitinophagia</taxon>
        <taxon>Chitinophagales</taxon>
        <taxon>Chitinophagaceae</taxon>
        <taxon>Chitinophaga</taxon>
    </lineage>
</organism>
<protein>
    <recommendedName>
        <fullName evidence="4">DUF1440 domain-containing protein</fullName>
    </recommendedName>
</protein>
<name>A0A291QU09_9BACT</name>
<sequence>MNTSPKKHYAKTLRTIIIATLVTGTLDGIAACLMYIIRTGRWDVQPIFVYIASGVYGNDAFEARDIMLWRGILFHYLVAFIFCLVLVPSYRLIFKVLPNQFLVGLVYGLLIYGTMNFVVLPLSNASIRPFEWGGAILSSLILILCVGLPISLLAQKRLVINA</sequence>
<keyword evidence="1" id="KW-0812">Transmembrane</keyword>
<evidence type="ECO:0000313" key="2">
    <source>
        <dbReference type="EMBL" id="ATL47401.1"/>
    </source>
</evidence>
<keyword evidence="1" id="KW-1133">Transmembrane helix</keyword>
<reference evidence="2 3" key="1">
    <citation type="submission" date="2017-10" db="EMBL/GenBank/DDBJ databases">
        <title>Paenichitinophaga pekingensis gen. nov., sp. nov., isolated from activated sludge.</title>
        <authorList>
            <person name="Jin D."/>
            <person name="Kong X."/>
            <person name="Deng Y."/>
            <person name="Bai Z."/>
        </authorList>
    </citation>
    <scope>NUCLEOTIDE SEQUENCE [LARGE SCALE GENOMIC DNA]</scope>
    <source>
        <strain evidence="2 3">13</strain>
    </source>
</reference>
<accession>A0A291QU09</accession>
<evidence type="ECO:0000313" key="3">
    <source>
        <dbReference type="Proteomes" id="UP000220133"/>
    </source>
</evidence>
<dbReference type="Proteomes" id="UP000220133">
    <property type="component" value="Chromosome"/>
</dbReference>